<accession>A0A1V6Z3Q8</accession>
<dbReference type="CDD" id="cd12148">
    <property type="entry name" value="fungal_TF_MHR"/>
    <property type="match status" value="1"/>
</dbReference>
<dbReference type="GO" id="GO:0003677">
    <property type="term" value="F:DNA binding"/>
    <property type="evidence" value="ECO:0007669"/>
    <property type="project" value="InterPro"/>
</dbReference>
<evidence type="ECO:0000256" key="3">
    <source>
        <dbReference type="ARBA" id="ARBA00023015"/>
    </source>
</evidence>
<organism evidence="8 9">
    <name type="scientific">Penicillium nalgiovense</name>
    <dbReference type="NCBI Taxonomy" id="60175"/>
    <lineage>
        <taxon>Eukaryota</taxon>
        <taxon>Fungi</taxon>
        <taxon>Dikarya</taxon>
        <taxon>Ascomycota</taxon>
        <taxon>Pezizomycotina</taxon>
        <taxon>Eurotiomycetes</taxon>
        <taxon>Eurotiomycetidae</taxon>
        <taxon>Eurotiales</taxon>
        <taxon>Aspergillaceae</taxon>
        <taxon>Penicillium</taxon>
    </lineage>
</organism>
<gene>
    <name evidence="8" type="ORF">PENNAL_c0004G01688</name>
</gene>
<keyword evidence="3" id="KW-0805">Transcription regulation</keyword>
<dbReference type="PANTHER" id="PTHR47338">
    <property type="entry name" value="ZN(II)2CYS6 TRANSCRIPTION FACTOR (EUROFUNG)-RELATED"/>
    <property type="match status" value="1"/>
</dbReference>
<dbReference type="GO" id="GO:0006351">
    <property type="term" value="P:DNA-templated transcription"/>
    <property type="evidence" value="ECO:0007669"/>
    <property type="project" value="InterPro"/>
</dbReference>
<feature type="compositionally biased region" description="Polar residues" evidence="6">
    <location>
        <begin position="148"/>
        <end position="164"/>
    </location>
</feature>
<feature type="region of interest" description="Disordered" evidence="6">
    <location>
        <begin position="1"/>
        <end position="68"/>
    </location>
</feature>
<keyword evidence="4" id="KW-0804">Transcription</keyword>
<comment type="subcellular location">
    <subcellularLocation>
        <location evidence="1">Nucleus</location>
    </subcellularLocation>
</comment>
<keyword evidence="9" id="KW-1185">Reference proteome</keyword>
<feature type="domain" description="Xylanolytic transcriptional activator regulatory" evidence="7">
    <location>
        <begin position="327"/>
        <end position="419"/>
    </location>
</feature>
<reference evidence="9" key="1">
    <citation type="journal article" date="2017" name="Nat. Microbiol.">
        <title>Global analysis of biosynthetic gene clusters reveals vast potential of secondary metabolite production in Penicillium species.</title>
        <authorList>
            <person name="Nielsen J.C."/>
            <person name="Grijseels S."/>
            <person name="Prigent S."/>
            <person name="Ji B."/>
            <person name="Dainat J."/>
            <person name="Nielsen K.F."/>
            <person name="Frisvad J.C."/>
            <person name="Workman M."/>
            <person name="Nielsen J."/>
        </authorList>
    </citation>
    <scope>NUCLEOTIDE SEQUENCE [LARGE SCALE GENOMIC DNA]</scope>
    <source>
        <strain evidence="9">IBT 13039</strain>
    </source>
</reference>
<evidence type="ECO:0000256" key="5">
    <source>
        <dbReference type="ARBA" id="ARBA00023242"/>
    </source>
</evidence>
<evidence type="ECO:0000313" key="9">
    <source>
        <dbReference type="Proteomes" id="UP000191691"/>
    </source>
</evidence>
<dbReference type="EMBL" id="MOOB01000004">
    <property type="protein sequence ID" value="OQE94349.1"/>
    <property type="molecule type" value="Genomic_DNA"/>
</dbReference>
<feature type="region of interest" description="Disordered" evidence="6">
    <location>
        <begin position="688"/>
        <end position="710"/>
    </location>
</feature>
<feature type="region of interest" description="Disordered" evidence="6">
    <location>
        <begin position="97"/>
        <end position="165"/>
    </location>
</feature>
<dbReference type="PANTHER" id="PTHR47338:SF28">
    <property type="entry name" value="C6 TRANSCRIPTION FACTOR"/>
    <property type="match status" value="1"/>
</dbReference>
<dbReference type="AlphaFoldDB" id="A0A1V6Z3Q8"/>
<keyword evidence="5" id="KW-0539">Nucleus</keyword>
<dbReference type="InterPro" id="IPR007219">
    <property type="entry name" value="XnlR_reg_dom"/>
</dbReference>
<evidence type="ECO:0000256" key="4">
    <source>
        <dbReference type="ARBA" id="ARBA00023163"/>
    </source>
</evidence>
<dbReference type="Pfam" id="PF04082">
    <property type="entry name" value="Fungal_trans"/>
    <property type="match status" value="1"/>
</dbReference>
<evidence type="ECO:0000256" key="1">
    <source>
        <dbReference type="ARBA" id="ARBA00004123"/>
    </source>
</evidence>
<keyword evidence="2" id="KW-0479">Metal-binding</keyword>
<dbReference type="GO" id="GO:0005634">
    <property type="term" value="C:nucleus"/>
    <property type="evidence" value="ECO:0007669"/>
    <property type="project" value="UniProtKB-SubCell"/>
</dbReference>
<evidence type="ECO:0000259" key="7">
    <source>
        <dbReference type="SMART" id="SM00906"/>
    </source>
</evidence>
<evidence type="ECO:0000256" key="2">
    <source>
        <dbReference type="ARBA" id="ARBA00022723"/>
    </source>
</evidence>
<evidence type="ECO:0000256" key="6">
    <source>
        <dbReference type="SAM" id="MobiDB-lite"/>
    </source>
</evidence>
<dbReference type="GO" id="GO:0008270">
    <property type="term" value="F:zinc ion binding"/>
    <property type="evidence" value="ECO:0007669"/>
    <property type="project" value="InterPro"/>
</dbReference>
<sequence length="806" mass="90274">MPNTALPAQETPSSNQQFGDPNRDQSAEYSSDSDNDHVGLDGSTRALKRKRPLTVSERKKPGLRAGYGKELEQRLDRLEDIIQSQARLIEMHMLQSQSSMGHELPHAGRLSYSSPSEPSAVHGPSPSTALYFNDPGSSVTLPSRRADVSTNSPSDGSVKNSSHNHLQHDISTAPVGQLLHNQNAHHDYTGNESSLKVPVNIYSNQEQSLTDPDLDLPPYDLLYALVDLYFEHINSWCPILHRRTTLDTFFGPSPLDEADRMVLYAIVATTLRFSSDSRLNDQNRKRYHDSSKQKVVLYGLENSSVKALQALVILALDLVGSSNGPPGWKLLALITRSVVQLGLAVEAKSSLINPLYPSIYTLRAVTLSEPDSWIEDESRRRLFWMVYLLDRYSTLATAFNFALDDRDIDRKLPCKDDYFMKNQPVETRWFQCSSDRADYLSKAENVGSFGLYVEILGILSRIHLFLKRPVDIGALSDVAEWQATYRKLDSELTSWEFNLPAEYAYENSSRLFSGPKNGRALHSDWVQLHATYQTAVIRLHSSAAYPTTRSPIFTPSYSASQRCLLAVENILSVTRFVVEHNMLDKMGPPFAFTLWVSARLLLVHGSTIAHTVSPDIVFFVDTLFQLGKYWKVAERYSSILQRVLDEYNEYQQSTAIDGERSTPSTVKILADMRRCAFDLDFLISRQPRESPADNGIGESHQPRPPLMPARNLAPNELEYLDVFGFFNVPRVPPARAPDLTTTPSHLEITEPVPNPMSIHGLTDAGPAPPTGSVDNGGHPSNVNVNEFNITNYLIPTPETDWLFQPS</sequence>
<dbReference type="SMART" id="SM00906">
    <property type="entry name" value="Fungal_trans"/>
    <property type="match status" value="1"/>
</dbReference>
<feature type="compositionally biased region" description="Polar residues" evidence="6">
    <location>
        <begin position="125"/>
        <end position="141"/>
    </location>
</feature>
<comment type="caution">
    <text evidence="8">The sequence shown here is derived from an EMBL/GenBank/DDBJ whole genome shotgun (WGS) entry which is preliminary data.</text>
</comment>
<feature type="compositionally biased region" description="Polar residues" evidence="6">
    <location>
        <begin position="10"/>
        <end position="19"/>
    </location>
</feature>
<dbReference type="InterPro" id="IPR050815">
    <property type="entry name" value="TF_fung"/>
</dbReference>
<dbReference type="GO" id="GO:0000981">
    <property type="term" value="F:DNA-binding transcription factor activity, RNA polymerase II-specific"/>
    <property type="evidence" value="ECO:0007669"/>
    <property type="project" value="InterPro"/>
</dbReference>
<proteinExistence type="predicted"/>
<dbReference type="Proteomes" id="UP000191691">
    <property type="component" value="Unassembled WGS sequence"/>
</dbReference>
<evidence type="ECO:0000313" key="8">
    <source>
        <dbReference type="EMBL" id="OQE94349.1"/>
    </source>
</evidence>
<dbReference type="OMA" id="QTPHIPR"/>
<name>A0A1V6Z3Q8_PENNA</name>
<protein>
    <recommendedName>
        <fullName evidence="7">Xylanolytic transcriptional activator regulatory domain-containing protein</fullName>
    </recommendedName>
</protein>